<feature type="domain" description="Alpha fucosidase A-like C-terminal" evidence="2">
    <location>
        <begin position="666"/>
        <end position="760"/>
    </location>
</feature>
<dbReference type="GO" id="GO:0004560">
    <property type="term" value="F:alpha-L-fucosidase activity"/>
    <property type="evidence" value="ECO:0007669"/>
    <property type="project" value="InterPro"/>
</dbReference>
<dbReference type="Proteomes" id="UP000323257">
    <property type="component" value="Unassembled WGS sequence"/>
</dbReference>
<dbReference type="Pfam" id="PF22124">
    <property type="entry name" value="Glyco_hydro_95_cat"/>
    <property type="match status" value="1"/>
</dbReference>
<accession>A0A5S5CEU4</accession>
<dbReference type="InterPro" id="IPR054363">
    <property type="entry name" value="GH95_cat"/>
</dbReference>
<evidence type="ECO:0000313" key="5">
    <source>
        <dbReference type="Proteomes" id="UP000323257"/>
    </source>
</evidence>
<gene>
    <name evidence="4" type="ORF">BCM02_103480</name>
</gene>
<protein>
    <submittedName>
        <fullName evidence="4">Alpha-L-fucosidase 2</fullName>
    </submittedName>
</protein>
<dbReference type="SUPFAM" id="SSF48208">
    <property type="entry name" value="Six-hairpin glycosidases"/>
    <property type="match status" value="1"/>
</dbReference>
<dbReference type="Pfam" id="PF21307">
    <property type="entry name" value="Glyco_hydro_95_C"/>
    <property type="match status" value="1"/>
</dbReference>
<dbReference type="RefSeq" id="WP_246183330.1">
    <property type="nucleotide sequence ID" value="NZ_VNHS01000003.1"/>
</dbReference>
<name>A0A5S5CEU4_9BACL</name>
<feature type="domain" description="Glycosyl hydrolase family 95 catalytic" evidence="3">
    <location>
        <begin position="262"/>
        <end position="664"/>
    </location>
</feature>
<proteinExistence type="predicted"/>
<dbReference type="InterPro" id="IPR016518">
    <property type="entry name" value="Alpha-L-fucosidase"/>
</dbReference>
<dbReference type="Pfam" id="PF14498">
    <property type="entry name" value="Glyco_hyd_65N_2"/>
    <property type="match status" value="1"/>
</dbReference>
<dbReference type="InterPro" id="IPR027414">
    <property type="entry name" value="GH95_N_dom"/>
</dbReference>
<dbReference type="PANTHER" id="PTHR31084">
    <property type="entry name" value="ALPHA-L-FUCOSIDASE 2"/>
    <property type="match status" value="1"/>
</dbReference>
<comment type="caution">
    <text evidence="4">The sequence shown here is derived from an EMBL/GenBank/DDBJ whole genome shotgun (WGS) entry which is preliminary data.</text>
</comment>
<dbReference type="PIRSF" id="PIRSF007663">
    <property type="entry name" value="UCP007663"/>
    <property type="match status" value="1"/>
</dbReference>
<dbReference type="FunFam" id="1.50.10.10:FF:000028">
    <property type="entry name" value="Alpha-L-fucosidase 2"/>
    <property type="match status" value="1"/>
</dbReference>
<dbReference type="InterPro" id="IPR008928">
    <property type="entry name" value="6-hairpin_glycosidase_sf"/>
</dbReference>
<dbReference type="EMBL" id="VNHS01000003">
    <property type="protein sequence ID" value="TYP76816.1"/>
    <property type="molecule type" value="Genomic_DNA"/>
</dbReference>
<evidence type="ECO:0000259" key="3">
    <source>
        <dbReference type="Pfam" id="PF22124"/>
    </source>
</evidence>
<keyword evidence="5" id="KW-1185">Reference proteome</keyword>
<evidence type="ECO:0000259" key="2">
    <source>
        <dbReference type="Pfam" id="PF21307"/>
    </source>
</evidence>
<feature type="domain" description="Glycosyl hydrolase family 95 N-terminal" evidence="1">
    <location>
        <begin position="7"/>
        <end position="243"/>
    </location>
</feature>
<dbReference type="PANTHER" id="PTHR31084:SF18">
    <property type="entry name" value="GLYCOSYL HYDROLASE FAMILY 95 N-TERMINAL DOMAIN-CONTAINING PROTEIN"/>
    <property type="match status" value="1"/>
</dbReference>
<sequence>MDEAMKLWYTRPAGTWNEALPIGNGRLGAMIFGRTSEERIQLNEDSVWSGGPMDRNNPDAPRHLPEVRRLLAEGRLAEGQRLAAMALSGTPESQRHYEPLGDLMLEFGHDEADVSEYRRELDLVHAIASVTYEWRDIRFEREHLASYPDGVIAVRIAANRSGAVSFRLRFTRGRQRCLDSLRSEAGGLLVMKAGIGGPDGIGVCSIASVQTVGGKVENYGEFLVVDQADEAVILAAAGTTFRHADPEACARETIMAARNLGYGKLRERHVEDYSPLFGRVTLSLGGATADARPTDERLAELQAGGEDRGLSELYFQYGRYLLIASSRSGSLPANLQGIWNEHFTPPWDSKYTININAQMNYWPAEACNLAECHEPLFDLIERMRPNGRETARRMYGCGGFVAHHNTDLWGDTAPQDIYIPATIWPMGAAWLCLHLWEHYQFALDRSFLGKAYATMKESAVFFLDYLTETTDGKLVTTPSVSPENTYRLENGEEGALCIGPSMDSQIIDELFGACIEAAELLGIDDSFRELLAEVRSRLPQPKIGRYGQLQEWMEDYEETEPGHRHISHLFALHPGSRITPRKTPELAAAARTTLTRRLTHGGGHTGWSRAWMINMWARLRDGEEAYGNFAALLRDSTLPNLFDNHPPFQIDGNFGGTAGVAEMLLQSHEGVIDLLPALPSAWPTGSVKGLRARGGFEVDIEWADGELLNGIIRANSAGGCRIRSEGRRLTIKTEAGASISTVADGDTIAFEASVGTVYVVMPFMF</sequence>
<dbReference type="GO" id="GO:0005975">
    <property type="term" value="P:carbohydrate metabolic process"/>
    <property type="evidence" value="ECO:0007669"/>
    <property type="project" value="InterPro"/>
</dbReference>
<dbReference type="InterPro" id="IPR049053">
    <property type="entry name" value="AFCA-like_C"/>
</dbReference>
<evidence type="ECO:0000259" key="1">
    <source>
        <dbReference type="Pfam" id="PF14498"/>
    </source>
</evidence>
<organism evidence="4 5">
    <name type="scientific">Paenibacillus methanolicus</name>
    <dbReference type="NCBI Taxonomy" id="582686"/>
    <lineage>
        <taxon>Bacteria</taxon>
        <taxon>Bacillati</taxon>
        <taxon>Bacillota</taxon>
        <taxon>Bacilli</taxon>
        <taxon>Bacillales</taxon>
        <taxon>Paenibacillaceae</taxon>
        <taxon>Paenibacillus</taxon>
    </lineage>
</organism>
<dbReference type="AlphaFoldDB" id="A0A5S5CEU4"/>
<reference evidence="4 5" key="1">
    <citation type="submission" date="2019-07" db="EMBL/GenBank/DDBJ databases">
        <title>Genomic Encyclopedia of Type Strains, Phase III (KMG-III): the genomes of soil and plant-associated and newly described type strains.</title>
        <authorList>
            <person name="Whitman W."/>
        </authorList>
    </citation>
    <scope>NUCLEOTIDE SEQUENCE [LARGE SCALE GENOMIC DNA]</scope>
    <source>
        <strain evidence="4 5">BL24</strain>
    </source>
</reference>
<evidence type="ECO:0000313" key="4">
    <source>
        <dbReference type="EMBL" id="TYP76816.1"/>
    </source>
</evidence>
<dbReference type="Gene3D" id="1.50.10.10">
    <property type="match status" value="1"/>
</dbReference>
<dbReference type="InterPro" id="IPR012341">
    <property type="entry name" value="6hp_glycosidase-like_sf"/>
</dbReference>